<dbReference type="Proteomes" id="UP000800036">
    <property type="component" value="Unassembled WGS sequence"/>
</dbReference>
<feature type="compositionally biased region" description="Low complexity" evidence="2">
    <location>
        <begin position="304"/>
        <end position="337"/>
    </location>
</feature>
<feature type="region of interest" description="Disordered" evidence="2">
    <location>
        <begin position="578"/>
        <end position="637"/>
    </location>
</feature>
<feature type="compositionally biased region" description="Low complexity" evidence="2">
    <location>
        <begin position="1025"/>
        <end position="1045"/>
    </location>
</feature>
<dbReference type="OrthoDB" id="1883964at2759"/>
<feature type="compositionally biased region" description="Pro residues" evidence="2">
    <location>
        <begin position="99"/>
        <end position="109"/>
    </location>
</feature>
<feature type="region of interest" description="Disordered" evidence="2">
    <location>
        <begin position="1208"/>
        <end position="1235"/>
    </location>
</feature>
<reference evidence="3" key="1">
    <citation type="journal article" date="2020" name="Stud. Mycol.">
        <title>101 Dothideomycetes genomes: a test case for predicting lifestyles and emergence of pathogens.</title>
        <authorList>
            <person name="Haridas S."/>
            <person name="Albert R."/>
            <person name="Binder M."/>
            <person name="Bloem J."/>
            <person name="Labutti K."/>
            <person name="Salamov A."/>
            <person name="Andreopoulos B."/>
            <person name="Baker S."/>
            <person name="Barry K."/>
            <person name="Bills G."/>
            <person name="Bluhm B."/>
            <person name="Cannon C."/>
            <person name="Castanera R."/>
            <person name="Culley D."/>
            <person name="Daum C."/>
            <person name="Ezra D."/>
            <person name="Gonzalez J."/>
            <person name="Henrissat B."/>
            <person name="Kuo A."/>
            <person name="Liang C."/>
            <person name="Lipzen A."/>
            <person name="Lutzoni F."/>
            <person name="Magnuson J."/>
            <person name="Mondo S."/>
            <person name="Nolan M."/>
            <person name="Ohm R."/>
            <person name="Pangilinan J."/>
            <person name="Park H.-J."/>
            <person name="Ramirez L."/>
            <person name="Alfaro M."/>
            <person name="Sun H."/>
            <person name="Tritt A."/>
            <person name="Yoshinaga Y."/>
            <person name="Zwiers L.-H."/>
            <person name="Turgeon B."/>
            <person name="Goodwin S."/>
            <person name="Spatafora J."/>
            <person name="Crous P."/>
            <person name="Grigoriev I."/>
        </authorList>
    </citation>
    <scope>NUCLEOTIDE SEQUENCE</scope>
    <source>
        <strain evidence="3">CBS 107.79</strain>
    </source>
</reference>
<organism evidence="3 4">
    <name type="scientific">Bimuria novae-zelandiae CBS 107.79</name>
    <dbReference type="NCBI Taxonomy" id="1447943"/>
    <lineage>
        <taxon>Eukaryota</taxon>
        <taxon>Fungi</taxon>
        <taxon>Dikarya</taxon>
        <taxon>Ascomycota</taxon>
        <taxon>Pezizomycotina</taxon>
        <taxon>Dothideomycetes</taxon>
        <taxon>Pleosporomycetidae</taxon>
        <taxon>Pleosporales</taxon>
        <taxon>Massarineae</taxon>
        <taxon>Didymosphaeriaceae</taxon>
        <taxon>Bimuria</taxon>
    </lineage>
</organism>
<feature type="compositionally biased region" description="Low complexity" evidence="2">
    <location>
        <begin position="30"/>
        <end position="66"/>
    </location>
</feature>
<accession>A0A6A5VB14</accession>
<evidence type="ECO:0000313" key="4">
    <source>
        <dbReference type="Proteomes" id="UP000800036"/>
    </source>
</evidence>
<feature type="compositionally biased region" description="Polar residues" evidence="2">
    <location>
        <begin position="1"/>
        <end position="16"/>
    </location>
</feature>
<feature type="coiled-coil region" evidence="1">
    <location>
        <begin position="740"/>
        <end position="890"/>
    </location>
</feature>
<feature type="compositionally biased region" description="Basic and acidic residues" evidence="2">
    <location>
        <begin position="1214"/>
        <end position="1225"/>
    </location>
</feature>
<feature type="compositionally biased region" description="Polar residues" evidence="2">
    <location>
        <begin position="203"/>
        <end position="229"/>
    </location>
</feature>
<gene>
    <name evidence="3" type="ORF">BU23DRAFT_553671</name>
</gene>
<feature type="compositionally biased region" description="Polar residues" evidence="2">
    <location>
        <begin position="338"/>
        <end position="370"/>
    </location>
</feature>
<feature type="compositionally biased region" description="Low complexity" evidence="2">
    <location>
        <begin position="124"/>
        <end position="146"/>
    </location>
</feature>
<keyword evidence="1" id="KW-0175">Coiled coil</keyword>
<evidence type="ECO:0000256" key="1">
    <source>
        <dbReference type="SAM" id="Coils"/>
    </source>
</evidence>
<feature type="region of interest" description="Disordered" evidence="2">
    <location>
        <begin position="503"/>
        <end position="545"/>
    </location>
</feature>
<feature type="compositionally biased region" description="Low complexity" evidence="2">
    <location>
        <begin position="461"/>
        <end position="471"/>
    </location>
</feature>
<protein>
    <submittedName>
        <fullName evidence="3">Uncharacterized protein</fullName>
    </submittedName>
</protein>
<sequence length="1560" mass="170252">MQNYGQNQAAYQMSGSTTGFAPPVPPPYGAPQGHPAAPPQTQNQWAPPVQNQTPAQQQWNQPPQQVGGYNPGVYGAMPGGHAQGQHATAQPTTAYPPQQDVPPPPPPKPAAFASTPQQNTQAWGQHTGYGTQQAQQGHQIPQQPTAYTTQGQQGGNHANAAPQQPYSNVAAPPPSQTPGGSYFPPSQTPQAGARPSSIYGAEQTGTYSTPSSAVAQHPPQSVFSPNEQNPVYIPPSLTGQGVQSYVPSNTNPMPGVYVPPPPDVPAWQQASHAPLQGGKKFKYTKPAPDPNSYGQVPPGVAPLQVPVQYGQQTVQPPQQYAQPQYPPTQQAPQYGQPVQNQYTQDPVQQQGQYGGNAHTQYSQPAQQVQYAGQPAPRYDHPHDQPALAQPYEQQPQNQWQSTPVGQDYAQQAGAQGAYGGQQQAWQPGHQAQNSGTGQGIQAPKPVSGQTGTTPPGFVNEPSPQSQPVSPIQHRFSTSFASGHAGIGRTGSVSSIALGAIHAQRAGNRTESPRPPPPPSREDTTRFSALGTGGPSDWEHFGGGGEEVDDEELFVAKKDGRQGVAVQLDSVEVPLQQVSPPQAQGEWPTPPVQPATESIPHRDSYQPTPPPNMATHRPPSQPPQHSFVVGDVPPAQPSQQGFVMGDPVAVLHLPQQQVEGFVMEDAIVAPLRVSLPSSQRNTPVQQQIQHQPPSAPHTSMVMGENSWNTAQQLAAPLVDQQTKAAHVAELKAKDDTLERLRTLSEKEKAGLNTEIEQLKALIETTKTHAEYERDMLAEQIEAMKVTAEQAKNNSNALTKEKDSTIERLKEDGEGKEDTIREKDTEIARLREELKANEGTIAQGHAFVGDLKQQLEIKDTEISNLKQQIENNQTAERLASDLRQQLEAEKSKEPPKPTPASLIPDLDPWYAGSLERYITMLRSEAHEPSVEDKIKVFSAFLKTESTARGLEYYSAPPPSTQLAQHKEENIQASAQLPRDTNISIDKKSLNVQVPLAAPPEDDVQYSPGGRPIVQHRPTLKSEEFKHPQQSFSVSSQSTTVLTPTSSQDDSFDKTPTPMQSPPTEPQAQPQYKAYVPPSITQVDSAQNLHRQSISSASPGALNPAFSYGSKKDEVFFGASPGTGSPSSRPNTGGNATPDVDVPAALFTQHPKALATKVAPKEAPVEKLTKLLPTKIGVPQPNPHLEAIRSKLAEIPVDTSLADLTASWEKSASLTRKKNDEARRKRQEESEEETNQLFNEHEISYADIAVLEDEQKENERKLKADEDRDEYDSYVENVFEKVYDGLQQQIKRLMDLYVEAESSLATSVSGVRSFEGSDEAITEDCLKLLEDLFEAIEQRHEKVVEAIVERDRRYKKTEIQPLYAAGNITKMKQVEKRFAAAEKEALQRARDEKAGRVEKFVSMVEATIIAAVGTEQQEIQEIIGAARDLLVSPDTSKFLTPARETVLALGDSSKSLLQLLNDIEIDLGSSVLEAALLEAKADKEVDKVAALEKQIKEREIELREEFKRKEAVLDQDREEIDKVVKAKRDQAPEGGDVELTEEQLRKERLSKALEEAKRRNGDL</sequence>
<name>A0A6A5VB14_9PLEO</name>
<proteinExistence type="predicted"/>
<evidence type="ECO:0000256" key="2">
    <source>
        <dbReference type="SAM" id="MobiDB-lite"/>
    </source>
</evidence>
<feature type="region of interest" description="Disordered" evidence="2">
    <location>
        <begin position="1021"/>
        <end position="1067"/>
    </location>
</feature>
<feature type="coiled-coil region" evidence="1">
    <location>
        <begin position="1471"/>
        <end position="1505"/>
    </location>
</feature>
<feature type="compositionally biased region" description="Low complexity" evidence="2">
    <location>
        <begin position="389"/>
        <end position="432"/>
    </location>
</feature>
<dbReference type="EMBL" id="ML976677">
    <property type="protein sequence ID" value="KAF1973998.1"/>
    <property type="molecule type" value="Genomic_DNA"/>
</dbReference>
<evidence type="ECO:0000313" key="3">
    <source>
        <dbReference type="EMBL" id="KAF1973998.1"/>
    </source>
</evidence>
<feature type="region of interest" description="Disordered" evidence="2">
    <location>
        <begin position="1"/>
        <end position="471"/>
    </location>
</feature>
<feature type="compositionally biased region" description="Polar residues" evidence="2">
    <location>
        <begin position="237"/>
        <end position="251"/>
    </location>
</feature>
<feature type="compositionally biased region" description="Polar residues" evidence="2">
    <location>
        <begin position="114"/>
        <end position="123"/>
    </location>
</feature>
<keyword evidence="4" id="KW-1185">Reference proteome</keyword>
<feature type="compositionally biased region" description="Polar residues" evidence="2">
    <location>
        <begin position="85"/>
        <end position="95"/>
    </location>
</feature>